<comment type="caution">
    <text evidence="1">The sequence shown here is derived from an EMBL/GenBank/DDBJ whole genome shotgun (WGS) entry which is preliminary data.</text>
</comment>
<dbReference type="Proteomes" id="UP000738879">
    <property type="component" value="Unassembled WGS sequence"/>
</dbReference>
<gene>
    <name evidence="1" type="ORF">KHY67_04690</name>
</gene>
<reference evidence="1" key="1">
    <citation type="submission" date="2021-02" db="EMBL/GenBank/DDBJ databases">
        <title>Infant gut strain persistence is associated with maternal origin, phylogeny, and functional potential including surface adhesion and iron acquisition.</title>
        <authorList>
            <person name="Lou Y.C."/>
        </authorList>
    </citation>
    <scope>NUCLEOTIDE SEQUENCE</scope>
    <source>
        <strain evidence="1">L3_128_245G1_dasL3_128_245G1_concoct_49</strain>
    </source>
</reference>
<dbReference type="RefSeq" id="WP_270472021.1">
    <property type="nucleotide sequence ID" value="NZ_JAQCXU010000006.1"/>
</dbReference>
<protein>
    <submittedName>
        <fullName evidence="1">Uncharacterized protein</fullName>
    </submittedName>
</protein>
<dbReference type="EMBL" id="JAGZJA010000005">
    <property type="protein sequence ID" value="MBS5146981.1"/>
    <property type="molecule type" value="Genomic_DNA"/>
</dbReference>
<organism evidence="1 2">
    <name type="scientific">Collinsella intestinalis</name>
    <dbReference type="NCBI Taxonomy" id="147207"/>
    <lineage>
        <taxon>Bacteria</taxon>
        <taxon>Bacillati</taxon>
        <taxon>Actinomycetota</taxon>
        <taxon>Coriobacteriia</taxon>
        <taxon>Coriobacteriales</taxon>
        <taxon>Coriobacteriaceae</taxon>
        <taxon>Collinsella</taxon>
    </lineage>
</organism>
<dbReference type="AlphaFoldDB" id="A0A943GPY5"/>
<sequence>MSQEISLNGLRYDMAVGLLERNAGRLASGGATLPELKGSSPAQEAFVGQIGRLQGLLASYQRALSSDVQAYRRIATVMGEADEKSARTLVEALEAKR</sequence>
<proteinExistence type="predicted"/>
<accession>A0A943GPY5</accession>
<evidence type="ECO:0000313" key="2">
    <source>
        <dbReference type="Proteomes" id="UP000738879"/>
    </source>
</evidence>
<evidence type="ECO:0000313" key="1">
    <source>
        <dbReference type="EMBL" id="MBS5146981.1"/>
    </source>
</evidence>
<name>A0A943GPY5_9ACTN</name>